<comment type="caution">
    <text evidence="2">The sequence shown here is derived from an EMBL/GenBank/DDBJ whole genome shotgun (WGS) entry which is preliminary data.</text>
</comment>
<accession>A0AAE5J7B6</accession>
<reference evidence="2 3" key="1">
    <citation type="submission" date="2016-09" db="EMBL/GenBank/DDBJ databases">
        <title>Lactobacillus reuteri KLR3006, genome sequencing and assembly.</title>
        <authorList>
            <person name="Lee J.-Y."/>
            <person name="Kim E.B."/>
            <person name="Choi Y.-J."/>
        </authorList>
    </citation>
    <scope>NUCLEOTIDE SEQUENCE [LARGE SCALE GENOMIC DNA]</scope>
    <source>
        <strain evidence="2 3">KLR3006</strain>
    </source>
</reference>
<protein>
    <submittedName>
        <fullName evidence="2">Uncharacterized protein</fullName>
    </submittedName>
</protein>
<proteinExistence type="predicted"/>
<feature type="compositionally biased region" description="Basic and acidic residues" evidence="1">
    <location>
        <begin position="18"/>
        <end position="50"/>
    </location>
</feature>
<feature type="region of interest" description="Disordered" evidence="1">
    <location>
        <begin position="1"/>
        <end position="75"/>
    </location>
</feature>
<dbReference type="EMBL" id="MIMV01000111">
    <property type="protein sequence ID" value="OTA89792.1"/>
    <property type="molecule type" value="Genomic_DNA"/>
</dbReference>
<feature type="compositionally biased region" description="Basic residues" evidence="1">
    <location>
        <begin position="51"/>
        <end position="60"/>
    </location>
</feature>
<evidence type="ECO:0000313" key="3">
    <source>
        <dbReference type="Proteomes" id="UP000194219"/>
    </source>
</evidence>
<organism evidence="2 3">
    <name type="scientific">Limosilactobacillus reuteri</name>
    <name type="common">Lactobacillus reuteri</name>
    <dbReference type="NCBI Taxonomy" id="1598"/>
    <lineage>
        <taxon>Bacteria</taxon>
        <taxon>Bacillati</taxon>
        <taxon>Bacillota</taxon>
        <taxon>Bacilli</taxon>
        <taxon>Lactobacillales</taxon>
        <taxon>Lactobacillaceae</taxon>
        <taxon>Limosilactobacillus</taxon>
    </lineage>
</organism>
<dbReference type="Proteomes" id="UP000194219">
    <property type="component" value="Unassembled WGS sequence"/>
</dbReference>
<gene>
    <name evidence="2" type="ORF">BHL83_00350</name>
</gene>
<evidence type="ECO:0000256" key="1">
    <source>
        <dbReference type="SAM" id="MobiDB-lite"/>
    </source>
</evidence>
<dbReference type="RefSeq" id="WP_086142460.1">
    <property type="nucleotide sequence ID" value="NZ_MIMF01000370.1"/>
</dbReference>
<evidence type="ECO:0000313" key="2">
    <source>
        <dbReference type="EMBL" id="OTA89792.1"/>
    </source>
</evidence>
<sequence length="75" mass="8548">MKEAAQQRAARAKKAMAARKEAEKEGQKREAILAKQKALAEKAAKEDRKAEKKPKKKSGGHRGFWSFLDFHKKKK</sequence>
<name>A0AAE5J7B6_LIMRT</name>
<dbReference type="AlphaFoldDB" id="A0AAE5J7B6"/>